<protein>
    <submittedName>
        <fullName evidence="1">Nitrate/nitrite transporter NrtS</fullName>
    </submittedName>
</protein>
<organism evidence="1 2">
    <name type="scientific">Vibrio algarum</name>
    <dbReference type="NCBI Taxonomy" id="3020714"/>
    <lineage>
        <taxon>Bacteria</taxon>
        <taxon>Pseudomonadati</taxon>
        <taxon>Pseudomonadota</taxon>
        <taxon>Gammaproteobacteria</taxon>
        <taxon>Vibrionales</taxon>
        <taxon>Vibrionaceae</taxon>
        <taxon>Vibrio</taxon>
    </lineage>
</organism>
<keyword evidence="2" id="KW-1185">Reference proteome</keyword>
<dbReference type="RefSeq" id="WP_272140028.1">
    <property type="nucleotide sequence ID" value="NZ_JAQLOI010000003.1"/>
</dbReference>
<proteinExistence type="predicted"/>
<dbReference type="InterPro" id="IPR047700">
    <property type="entry name" value="NrtS-like"/>
</dbReference>
<accession>A0ABT4YWX9</accession>
<comment type="caution">
    <text evidence="1">The sequence shown here is derived from an EMBL/GenBank/DDBJ whole genome shotgun (WGS) entry which is preliminary data.</text>
</comment>
<gene>
    <name evidence="1" type="primary">nrtS</name>
    <name evidence="1" type="ORF">PGX00_20435</name>
</gene>
<sequence length="81" mass="8807">MPQQTKVKLVLNTAFSAKIVQRSLKVSAVVGTILIVINHGEALLAGNIEPQRLIKMALTYCVPYLVSTYSAVSTTLENNHP</sequence>
<evidence type="ECO:0000313" key="2">
    <source>
        <dbReference type="Proteomes" id="UP001210678"/>
    </source>
</evidence>
<dbReference type="EMBL" id="JAQLOI010000003">
    <property type="protein sequence ID" value="MDB1125897.1"/>
    <property type="molecule type" value="Genomic_DNA"/>
</dbReference>
<reference evidence="1 2" key="1">
    <citation type="submission" date="2023-01" db="EMBL/GenBank/DDBJ databases">
        <title>Vibrio sp. KJ40-1 sp.nov, isolated from marine algae.</title>
        <authorList>
            <person name="Butt M."/>
            <person name="Kim J.M.J."/>
            <person name="Jeon C.O.C."/>
        </authorList>
    </citation>
    <scope>NUCLEOTIDE SEQUENCE [LARGE SCALE GENOMIC DNA]</scope>
    <source>
        <strain evidence="1 2">KJ40-1</strain>
    </source>
</reference>
<dbReference type="NCBIfam" id="NF038050">
    <property type="entry name" value="NrtS"/>
    <property type="match status" value="1"/>
</dbReference>
<evidence type="ECO:0000313" key="1">
    <source>
        <dbReference type="EMBL" id="MDB1125897.1"/>
    </source>
</evidence>
<name>A0ABT4YWX9_9VIBR</name>
<dbReference type="Proteomes" id="UP001210678">
    <property type="component" value="Unassembled WGS sequence"/>
</dbReference>